<sequence length="159" mass="16969">MVNFIRTIRTAAAVLFAAANAAALPHDVGRSPIPAADAHSAPPIIEVRGATSSPNPHVRVRDALYKRALSTVAMTCYVYTGCTGPSYSWDTSFDSNLCVQAPNCQCFIVTTLDNAHISWWNKAGCNGNRSWFDNGCDISLPTTENSPGTNSIGFQVGCT</sequence>
<gene>
    <name evidence="2" type="ORF">G7Y89_g5543</name>
</gene>
<dbReference type="EMBL" id="JAAMPI010000334">
    <property type="protein sequence ID" value="KAF4632591.1"/>
    <property type="molecule type" value="Genomic_DNA"/>
</dbReference>
<evidence type="ECO:0000313" key="3">
    <source>
        <dbReference type="Proteomes" id="UP000566819"/>
    </source>
</evidence>
<organism evidence="2 3">
    <name type="scientific">Cudoniella acicularis</name>
    <dbReference type="NCBI Taxonomy" id="354080"/>
    <lineage>
        <taxon>Eukaryota</taxon>
        <taxon>Fungi</taxon>
        <taxon>Dikarya</taxon>
        <taxon>Ascomycota</taxon>
        <taxon>Pezizomycotina</taxon>
        <taxon>Leotiomycetes</taxon>
        <taxon>Helotiales</taxon>
        <taxon>Tricladiaceae</taxon>
        <taxon>Cudoniella</taxon>
    </lineage>
</organism>
<proteinExistence type="predicted"/>
<dbReference type="OrthoDB" id="3553723at2759"/>
<accession>A0A8H4W3W5</accession>
<keyword evidence="1" id="KW-0732">Signal</keyword>
<keyword evidence="3" id="KW-1185">Reference proteome</keyword>
<evidence type="ECO:0000313" key="2">
    <source>
        <dbReference type="EMBL" id="KAF4632591.1"/>
    </source>
</evidence>
<name>A0A8H4W3W5_9HELO</name>
<evidence type="ECO:0000256" key="1">
    <source>
        <dbReference type="SAM" id="SignalP"/>
    </source>
</evidence>
<comment type="caution">
    <text evidence="2">The sequence shown here is derived from an EMBL/GenBank/DDBJ whole genome shotgun (WGS) entry which is preliminary data.</text>
</comment>
<reference evidence="2 3" key="1">
    <citation type="submission" date="2020-03" db="EMBL/GenBank/DDBJ databases">
        <title>Draft Genome Sequence of Cudoniella acicularis.</title>
        <authorList>
            <person name="Buettner E."/>
            <person name="Kellner H."/>
        </authorList>
    </citation>
    <scope>NUCLEOTIDE SEQUENCE [LARGE SCALE GENOMIC DNA]</scope>
    <source>
        <strain evidence="2 3">DSM 108380</strain>
    </source>
</reference>
<feature type="signal peptide" evidence="1">
    <location>
        <begin position="1"/>
        <end position="23"/>
    </location>
</feature>
<dbReference type="AlphaFoldDB" id="A0A8H4W3W5"/>
<feature type="chain" id="PRO_5034801165" evidence="1">
    <location>
        <begin position="24"/>
        <end position="159"/>
    </location>
</feature>
<dbReference type="Proteomes" id="UP000566819">
    <property type="component" value="Unassembled WGS sequence"/>
</dbReference>
<protein>
    <submittedName>
        <fullName evidence="2">Uncharacterized protein</fullName>
    </submittedName>
</protein>